<evidence type="ECO:0000313" key="2">
    <source>
        <dbReference type="Proteomes" id="UP000828390"/>
    </source>
</evidence>
<proteinExistence type="predicted"/>
<dbReference type="Proteomes" id="UP000828390">
    <property type="component" value="Unassembled WGS sequence"/>
</dbReference>
<comment type="caution">
    <text evidence="1">The sequence shown here is derived from an EMBL/GenBank/DDBJ whole genome shotgun (WGS) entry which is preliminary data.</text>
</comment>
<gene>
    <name evidence="1" type="ORF">DPMN_070580</name>
</gene>
<reference evidence="1" key="1">
    <citation type="journal article" date="2019" name="bioRxiv">
        <title>The Genome of the Zebra Mussel, Dreissena polymorpha: A Resource for Invasive Species Research.</title>
        <authorList>
            <person name="McCartney M.A."/>
            <person name="Auch B."/>
            <person name="Kono T."/>
            <person name="Mallez S."/>
            <person name="Zhang Y."/>
            <person name="Obille A."/>
            <person name="Becker A."/>
            <person name="Abrahante J.E."/>
            <person name="Garbe J."/>
            <person name="Badalamenti J.P."/>
            <person name="Herman A."/>
            <person name="Mangelson H."/>
            <person name="Liachko I."/>
            <person name="Sullivan S."/>
            <person name="Sone E.D."/>
            <person name="Koren S."/>
            <person name="Silverstein K.A.T."/>
            <person name="Beckman K.B."/>
            <person name="Gohl D.M."/>
        </authorList>
    </citation>
    <scope>NUCLEOTIDE SEQUENCE</scope>
    <source>
        <strain evidence="1">Duluth1</strain>
        <tissue evidence="1">Whole animal</tissue>
    </source>
</reference>
<organism evidence="1 2">
    <name type="scientific">Dreissena polymorpha</name>
    <name type="common">Zebra mussel</name>
    <name type="synonym">Mytilus polymorpha</name>
    <dbReference type="NCBI Taxonomy" id="45954"/>
    <lineage>
        <taxon>Eukaryota</taxon>
        <taxon>Metazoa</taxon>
        <taxon>Spiralia</taxon>
        <taxon>Lophotrochozoa</taxon>
        <taxon>Mollusca</taxon>
        <taxon>Bivalvia</taxon>
        <taxon>Autobranchia</taxon>
        <taxon>Heteroconchia</taxon>
        <taxon>Euheterodonta</taxon>
        <taxon>Imparidentia</taxon>
        <taxon>Neoheterodontei</taxon>
        <taxon>Myida</taxon>
        <taxon>Dreissenoidea</taxon>
        <taxon>Dreissenidae</taxon>
        <taxon>Dreissena</taxon>
    </lineage>
</organism>
<protein>
    <submittedName>
        <fullName evidence="1">Uncharacterized protein</fullName>
    </submittedName>
</protein>
<name>A0A9D4BV74_DREPO</name>
<dbReference type="AlphaFoldDB" id="A0A9D4BV74"/>
<evidence type="ECO:0000313" key="1">
    <source>
        <dbReference type="EMBL" id="KAH3711080.1"/>
    </source>
</evidence>
<sequence length="61" mass="6804">MLFALAFTNGINKNVKGQLSLEASTCPRKMKAVVLYRSYFMSTTIRLGGKEASARFLDRNS</sequence>
<dbReference type="EMBL" id="JAIWYP010000014">
    <property type="protein sequence ID" value="KAH3711080.1"/>
    <property type="molecule type" value="Genomic_DNA"/>
</dbReference>
<accession>A0A9D4BV74</accession>
<reference evidence="1" key="2">
    <citation type="submission" date="2020-11" db="EMBL/GenBank/DDBJ databases">
        <authorList>
            <person name="McCartney M.A."/>
            <person name="Auch B."/>
            <person name="Kono T."/>
            <person name="Mallez S."/>
            <person name="Becker A."/>
            <person name="Gohl D.M."/>
            <person name="Silverstein K.A.T."/>
            <person name="Koren S."/>
            <person name="Bechman K.B."/>
            <person name="Herman A."/>
            <person name="Abrahante J.E."/>
            <person name="Garbe J."/>
        </authorList>
    </citation>
    <scope>NUCLEOTIDE SEQUENCE</scope>
    <source>
        <strain evidence="1">Duluth1</strain>
        <tissue evidence="1">Whole animal</tissue>
    </source>
</reference>
<keyword evidence="2" id="KW-1185">Reference proteome</keyword>